<proteinExistence type="inferred from homology"/>
<dbReference type="Pfam" id="PF02837">
    <property type="entry name" value="Glyco_hydro_2_N"/>
    <property type="match status" value="1"/>
</dbReference>
<dbReference type="InterPro" id="IPR006104">
    <property type="entry name" value="Glyco_hydro_2_N"/>
</dbReference>
<feature type="domain" description="Glycoside hydrolase family 2 immunoglobulin-like beta-sandwich" evidence="4">
    <location>
        <begin position="220"/>
        <end position="332"/>
    </location>
</feature>
<dbReference type="Gene3D" id="2.60.40.10">
    <property type="entry name" value="Immunoglobulins"/>
    <property type="match status" value="3"/>
</dbReference>
<feature type="domain" description="Glycoside hydrolase family 2 catalytic" evidence="5">
    <location>
        <begin position="340"/>
        <end position="649"/>
    </location>
</feature>
<dbReference type="Pfam" id="PF02836">
    <property type="entry name" value="Glyco_hydro_2_C"/>
    <property type="match status" value="1"/>
</dbReference>
<dbReference type="InterPro" id="IPR051913">
    <property type="entry name" value="GH2_Domain-Containing"/>
</dbReference>
<organism evidence="9 10">
    <name type="scientific">Streptococcus caledonicus</name>
    <dbReference type="NCBI Taxonomy" id="2614158"/>
    <lineage>
        <taxon>Bacteria</taxon>
        <taxon>Bacillati</taxon>
        <taxon>Bacillota</taxon>
        <taxon>Bacilli</taxon>
        <taxon>Lactobacillales</taxon>
        <taxon>Streptococcaceae</taxon>
        <taxon>Streptococcus</taxon>
    </lineage>
</organism>
<dbReference type="SUPFAM" id="SSF51445">
    <property type="entry name" value="(Trans)glycosidases"/>
    <property type="match status" value="1"/>
</dbReference>
<evidence type="ECO:0000256" key="3">
    <source>
        <dbReference type="ARBA" id="ARBA00023295"/>
    </source>
</evidence>
<dbReference type="Pfam" id="PF16355">
    <property type="entry name" value="DUF4982"/>
    <property type="match status" value="1"/>
</dbReference>
<dbReference type="GO" id="GO:0016787">
    <property type="term" value="F:hydrolase activity"/>
    <property type="evidence" value="ECO:0007669"/>
    <property type="project" value="UniProtKB-KW"/>
</dbReference>
<evidence type="ECO:0000259" key="7">
    <source>
        <dbReference type="Pfam" id="PF16355"/>
    </source>
</evidence>
<keyword evidence="10" id="KW-1185">Reference proteome</keyword>
<gene>
    <name evidence="9" type="ORF">ACFPQ3_06150</name>
</gene>
<dbReference type="SUPFAM" id="SSF49303">
    <property type="entry name" value="beta-Galactosidase/glucuronidase domain"/>
    <property type="match status" value="1"/>
</dbReference>
<dbReference type="InterPro" id="IPR036156">
    <property type="entry name" value="Beta-gal/glucu_dom_sf"/>
</dbReference>
<evidence type="ECO:0000256" key="2">
    <source>
        <dbReference type="ARBA" id="ARBA00022801"/>
    </source>
</evidence>
<sequence length="1318" mass="147249">MVETEGGYVSEDQETLALGGDREVFAKGNSRCLMDKEQEILSPEIWQEVLVVEGTNQQVCLDSNWRFYLGDLSEAAEPYCDDSQWQVVDLPHDFSIGQDYHPNGEAESGYKLGGIGWYRKVFSVSPEALSGRVSLHIDGAYMETTVFINGHCLGMHPYGYTPFSFDLTDYLMANEENSLAIKVVNAVPSSRWYSGSGLYRSVTLIVEPIVHLEEYGITITTPHLEEEIRANKEVTIMVVSALRNDGNDNVPVTVDVSLFEQLPNGELIEVGLPCLSPALILAPGEGGRVSQVIKVPNLILWNPEQPQCYTVRVRLYLDGVCIQSREQETGFRYLSFYRETGFRLNDKAMTFKGVCLHHDQGSLGAAAYPDAIERQFKLLKNMGVNSIRVTHNPSARVFKDLANKLGLLLIEEAFDTWQHTKNGNVNDYAKWFHQPIGQTAQHLHGAESSEQEWHDFHLKQMVKSGQNDPAIVMWSVGNELLEGHAGDCRDYPGLMQEMARVVTDIDGSRPVTFGDNKLKWQDETAIQMAQTLHEEVQGIIGYNYASGAQYDDCHKTYPNWLIYGSEVASAINSRGVYDVMGGEERKDKQLTSYDQSTVSWGHLASEAWYDVVTRDFVMGQFVWCGFDYLGEPTPWNGIGTGSVTEWPSPKHSYFGILDTAGFPKDSYYFYRSQWNTSDTTLHVLPVWQEGLIRKDSQGLVEVVVYSNAAKVRLCHQDENGTVIDYGTKAFTVKRTKAGVRYQLYEGTDKQPQAHQNLYLTWNIPYAPGKLIAMAYDANDNVIKETVGRSEISTFGDPHHLRIEPFTSPHQVTAKSLRYLTITIEDDRGQPVASTDHRVTVQVEGPARLLAMDNGNTIDHQPYGDTNRRAFSGQVLAVIKMTGGSGDVNVTAMADGLLPHSLTFTVSQLEEAKTSSTYAYQLSRQILLLKDSQLTLPQTIRIRTADGTVCDKPIVFEQATLDKELKQGKDFIVYGKVDGLPARIPVIVTVMDKVIAARNISFGLEVGEPLHLPQKVGVYDKGANLLSAQFPVAWQVPNGTVWNTEGIKTVDGQVDVLGQQLPVMATVRVASKTLHIDHNVAPTVVQLTDDSNVNTQIDCLQNLVREQLKEDIADHQPLWSNEQAVRAGLTTSKLTFSYDTAQNVSRVVIFFDGRSESSLPRTVCFSWRKSDTGPFEIISVSASQIPIQDGLIKVIYDLERPVPAVQFTIHLEAAEQGSREVSLIRMAKIELYTAIAFFERQTSAALTRLTIGNHLLEGEAICHELRHPNWDMTNIVATSDQNAAITVLHLDKKTSLILTTSEDGRHQERYVIYRDERSD</sequence>
<dbReference type="Proteomes" id="UP001596110">
    <property type="component" value="Unassembled WGS sequence"/>
</dbReference>
<name>A0ABW0UEV2_9STRE</name>
<dbReference type="InterPro" id="IPR006101">
    <property type="entry name" value="Glyco_hydro_2"/>
</dbReference>
<dbReference type="SUPFAM" id="SSF49785">
    <property type="entry name" value="Galactose-binding domain-like"/>
    <property type="match status" value="1"/>
</dbReference>
<dbReference type="InterPro" id="IPR040605">
    <property type="entry name" value="Glyco_hydro2_dom5"/>
</dbReference>
<dbReference type="InterPro" id="IPR008979">
    <property type="entry name" value="Galactose-bd-like_sf"/>
</dbReference>
<reference evidence="10" key="1">
    <citation type="journal article" date="2019" name="Int. J. Syst. Evol. Microbiol.">
        <title>The Global Catalogue of Microorganisms (GCM) 10K type strain sequencing project: providing services to taxonomists for standard genome sequencing and annotation.</title>
        <authorList>
            <consortium name="The Broad Institute Genomics Platform"/>
            <consortium name="The Broad Institute Genome Sequencing Center for Infectious Disease"/>
            <person name="Wu L."/>
            <person name="Ma J."/>
        </authorList>
    </citation>
    <scope>NUCLEOTIDE SEQUENCE [LARGE SCALE GENOMIC DNA]</scope>
    <source>
        <strain evidence="10">DT43</strain>
    </source>
</reference>
<keyword evidence="2 9" id="KW-0378">Hydrolase</keyword>
<keyword evidence="3" id="KW-0326">Glycosidase</keyword>
<dbReference type="PRINTS" id="PR00132">
    <property type="entry name" value="GLHYDRLASE2"/>
</dbReference>
<dbReference type="InterPro" id="IPR032311">
    <property type="entry name" value="DUF4982"/>
</dbReference>
<dbReference type="Gene3D" id="2.60.120.260">
    <property type="entry name" value="Galactose-binding domain-like"/>
    <property type="match status" value="1"/>
</dbReference>
<comment type="caution">
    <text evidence="9">The sequence shown here is derived from an EMBL/GenBank/DDBJ whole genome shotgun (WGS) entry which is preliminary data.</text>
</comment>
<dbReference type="InterPro" id="IPR017853">
    <property type="entry name" value="GH"/>
</dbReference>
<evidence type="ECO:0000259" key="5">
    <source>
        <dbReference type="Pfam" id="PF02836"/>
    </source>
</evidence>
<dbReference type="RefSeq" id="WP_156805335.1">
    <property type="nucleotide sequence ID" value="NZ_JBHSOJ010000016.1"/>
</dbReference>
<dbReference type="Pfam" id="PF00703">
    <property type="entry name" value="Glyco_hydro_2"/>
    <property type="match status" value="1"/>
</dbReference>
<evidence type="ECO:0000259" key="6">
    <source>
        <dbReference type="Pfam" id="PF02837"/>
    </source>
</evidence>
<dbReference type="InterPro" id="IPR013783">
    <property type="entry name" value="Ig-like_fold"/>
</dbReference>
<dbReference type="EMBL" id="JBHSOJ010000016">
    <property type="protein sequence ID" value="MFC5631166.1"/>
    <property type="molecule type" value="Genomic_DNA"/>
</dbReference>
<dbReference type="PANTHER" id="PTHR42732">
    <property type="entry name" value="BETA-GALACTOSIDASE"/>
    <property type="match status" value="1"/>
</dbReference>
<evidence type="ECO:0000259" key="4">
    <source>
        <dbReference type="Pfam" id="PF00703"/>
    </source>
</evidence>
<evidence type="ECO:0000313" key="9">
    <source>
        <dbReference type="EMBL" id="MFC5631166.1"/>
    </source>
</evidence>
<feature type="domain" description="Glycosyl hydrolases family 2 sugar binding" evidence="6">
    <location>
        <begin position="113"/>
        <end position="208"/>
    </location>
</feature>
<feature type="domain" description="Glycoside hydrolase family 2" evidence="8">
    <location>
        <begin position="810"/>
        <end position="901"/>
    </location>
</feature>
<comment type="similarity">
    <text evidence="1">Belongs to the glycosyl hydrolase 2 family.</text>
</comment>
<dbReference type="InterPro" id="IPR006103">
    <property type="entry name" value="Glyco_hydro_2_cat"/>
</dbReference>
<protein>
    <submittedName>
        <fullName evidence="9">Glycoside hydrolase family 2 TIM barrel-domain containing protein</fullName>
    </submittedName>
</protein>
<dbReference type="PANTHER" id="PTHR42732:SF1">
    <property type="entry name" value="BETA-MANNOSIDASE"/>
    <property type="match status" value="1"/>
</dbReference>
<dbReference type="InterPro" id="IPR006102">
    <property type="entry name" value="Ig-like_GH2"/>
</dbReference>
<feature type="domain" description="DUF4982" evidence="7">
    <location>
        <begin position="700"/>
        <end position="781"/>
    </location>
</feature>
<accession>A0ABW0UEV2</accession>
<dbReference type="Gene3D" id="3.20.20.80">
    <property type="entry name" value="Glycosidases"/>
    <property type="match status" value="1"/>
</dbReference>
<evidence type="ECO:0000313" key="10">
    <source>
        <dbReference type="Proteomes" id="UP001596110"/>
    </source>
</evidence>
<evidence type="ECO:0000259" key="8">
    <source>
        <dbReference type="Pfam" id="PF18565"/>
    </source>
</evidence>
<dbReference type="Pfam" id="PF18565">
    <property type="entry name" value="Glyco_hydro2_C5"/>
    <property type="match status" value="1"/>
</dbReference>
<evidence type="ECO:0000256" key="1">
    <source>
        <dbReference type="ARBA" id="ARBA00007401"/>
    </source>
</evidence>